<evidence type="ECO:0000313" key="1">
    <source>
        <dbReference type="EMBL" id="QKV53188.1"/>
    </source>
</evidence>
<organism evidence="1 2">
    <name type="scientific">Comamonas antarctica</name>
    <dbReference type="NCBI Taxonomy" id="2743470"/>
    <lineage>
        <taxon>Bacteria</taxon>
        <taxon>Pseudomonadati</taxon>
        <taxon>Pseudomonadota</taxon>
        <taxon>Betaproteobacteria</taxon>
        <taxon>Burkholderiales</taxon>
        <taxon>Comamonadaceae</taxon>
        <taxon>Comamonas</taxon>
    </lineage>
</organism>
<dbReference type="Proteomes" id="UP000509579">
    <property type="component" value="Chromosome"/>
</dbReference>
<dbReference type="EMBL" id="CP054840">
    <property type="protein sequence ID" value="QKV53188.1"/>
    <property type="molecule type" value="Genomic_DNA"/>
</dbReference>
<name>A0A6N1X2S9_9BURK</name>
<gene>
    <name evidence="1" type="ORF">HUK68_09990</name>
</gene>
<dbReference type="AlphaFoldDB" id="A0A6N1X2S9"/>
<dbReference type="KEGG" id="aant:HUK68_09990"/>
<evidence type="ECO:0000313" key="2">
    <source>
        <dbReference type="Proteomes" id="UP000509579"/>
    </source>
</evidence>
<keyword evidence="2" id="KW-1185">Reference proteome</keyword>
<sequence>MSVTIYAVVNHEGYIAAFVNAQLVPEIALRPDAVLAPKEEEVLREGKVWRWRGNAWAQVPDPRGLLSHHLQPSARAQGWAQWPGPTGRP</sequence>
<accession>A0A6N1X2S9</accession>
<reference evidence="1 2" key="1">
    <citation type="submission" date="2020-06" db="EMBL/GenBank/DDBJ databases">
        <title>Acidovorax antarctica sp. nov., isolated from Corinth ice sheet soil, Antarctic Fields Peninsula.</title>
        <authorList>
            <person name="Xu Q."/>
            <person name="Peng F."/>
        </authorList>
    </citation>
    <scope>NUCLEOTIDE SEQUENCE [LARGE SCALE GENOMIC DNA]</scope>
    <source>
        <strain evidence="1 2">16-35-5</strain>
    </source>
</reference>
<proteinExistence type="predicted"/>
<protein>
    <submittedName>
        <fullName evidence="1">Uncharacterized protein</fullName>
    </submittedName>
</protein>
<dbReference type="RefSeq" id="WP_175504065.1">
    <property type="nucleotide sequence ID" value="NZ_CAURQT010000004.1"/>
</dbReference>